<sequence>MQVNATRNVGRPWTPQEDDLLKQAVAIHGENDNWKTVALFVPGRTNKACRKRWRHSLCPTVKKSAWTQEEDNLLLQLYGKHSTKWSLIARQIPGRTDDACSKRYREALDPSLKKDEWTAEEDLSLTQLHERLGGKWGLIGQELNRSGLGCRNRWRLLSRKKSQTHPCVNEFSTHDHTDATVHRDIAASGVGSSMSSRVPHPWPSFDVDPTTLWSPCSPSTSTAPLPRIGGVDSPPAPTQGLLSRSQTPPPFQYTSSSLSAALAPPDRPALLHGGVPSVATTDGDGAGPSNQSPVGDNREPPGSVMPLSADPSLVPQDRHSERGDVDQDTHPMDAEFDDQCDYSREATVHPEDFRHTDDLGLSFPDPTDPMALCAPGLVHPQVTYCRPSTSDLSNPPLVPLPSNPSHSALSSDTRDLPTSDPSSPQLPSLSRDHIPPRSGPSQPSPGPSGSPTEGTPSNPTSSYYRDRTTQNPRPHPRRRKRADETPLRLDSELPASSDPSIKAYACGHPDCWPSTSPSTLSCFATSFELSEHCKVSHTDMTGVSLIDTDRPFRCGLAGCGKGWKSLNGLQYHLQISKAHFIAALRSTQPSSSSDTSCAPGLETSEMPHVVNTTAINIPAPENKRKKSHSCPHPSCPNVYKQLSGLRYHLQHAHHHHLPVQLSDVPPTLARKMKQK</sequence>
<keyword evidence="2" id="KW-0238">DNA-binding</keyword>
<dbReference type="EMBL" id="KL197727">
    <property type="protein sequence ID" value="KDQ54875.1"/>
    <property type="molecule type" value="Genomic_DNA"/>
</dbReference>
<dbReference type="HOGENOM" id="CLU_021970_0_0_1"/>
<feature type="compositionally biased region" description="Low complexity" evidence="5">
    <location>
        <begin position="449"/>
        <end position="462"/>
    </location>
</feature>
<reference evidence="9" key="1">
    <citation type="journal article" date="2014" name="Proc. Natl. Acad. Sci. U.S.A.">
        <title>Extensive sampling of basidiomycete genomes demonstrates inadequacy of the white-rot/brown-rot paradigm for wood decay fungi.</title>
        <authorList>
            <person name="Riley R."/>
            <person name="Salamov A.A."/>
            <person name="Brown D.W."/>
            <person name="Nagy L.G."/>
            <person name="Floudas D."/>
            <person name="Held B.W."/>
            <person name="Levasseur A."/>
            <person name="Lombard V."/>
            <person name="Morin E."/>
            <person name="Otillar R."/>
            <person name="Lindquist E.A."/>
            <person name="Sun H."/>
            <person name="LaButti K.M."/>
            <person name="Schmutz J."/>
            <person name="Jabbour D."/>
            <person name="Luo H."/>
            <person name="Baker S.E."/>
            <person name="Pisabarro A.G."/>
            <person name="Walton J.D."/>
            <person name="Blanchette R.A."/>
            <person name="Henrissat B."/>
            <person name="Martin F."/>
            <person name="Cullen D."/>
            <person name="Hibbett D.S."/>
            <person name="Grigoriev I.V."/>
        </authorList>
    </citation>
    <scope>NUCLEOTIDE SEQUENCE [LARGE SCALE GENOMIC DNA]</scope>
    <source>
        <strain evidence="9">MUCL 33604</strain>
    </source>
</reference>
<evidence type="ECO:0000256" key="1">
    <source>
        <dbReference type="ARBA" id="ARBA00023015"/>
    </source>
</evidence>
<dbReference type="PROSITE" id="PS00028">
    <property type="entry name" value="ZINC_FINGER_C2H2_1"/>
    <property type="match status" value="1"/>
</dbReference>
<dbReference type="OrthoDB" id="2143914at2759"/>
<dbReference type="PANTHER" id="PTHR46621">
    <property type="entry name" value="SNRNA-ACTIVATING PROTEIN COMPLEX SUBUNIT 4"/>
    <property type="match status" value="1"/>
</dbReference>
<dbReference type="SMART" id="SM00717">
    <property type="entry name" value="SANT"/>
    <property type="match status" value="3"/>
</dbReference>
<evidence type="ECO:0000256" key="5">
    <source>
        <dbReference type="SAM" id="MobiDB-lite"/>
    </source>
</evidence>
<dbReference type="GO" id="GO:0000978">
    <property type="term" value="F:RNA polymerase II cis-regulatory region sequence-specific DNA binding"/>
    <property type="evidence" value="ECO:0007669"/>
    <property type="project" value="TreeGrafter"/>
</dbReference>
<dbReference type="Gene3D" id="1.10.10.60">
    <property type="entry name" value="Homeodomain-like"/>
    <property type="match status" value="3"/>
</dbReference>
<protein>
    <submittedName>
        <fullName evidence="8">Uncharacterized protein</fullName>
    </submittedName>
</protein>
<gene>
    <name evidence="8" type="ORF">JAAARDRAFT_37988</name>
</gene>
<dbReference type="InParanoid" id="A0A067PM06"/>
<dbReference type="InterPro" id="IPR013087">
    <property type="entry name" value="Znf_C2H2_type"/>
</dbReference>
<feature type="compositionally biased region" description="Basic and acidic residues" evidence="5">
    <location>
        <begin position="316"/>
        <end position="333"/>
    </location>
</feature>
<dbReference type="SUPFAM" id="SSF46689">
    <property type="entry name" value="Homeodomain-like"/>
    <property type="match status" value="2"/>
</dbReference>
<dbReference type="GO" id="GO:0019185">
    <property type="term" value="C:snRNA-activating protein complex"/>
    <property type="evidence" value="ECO:0007669"/>
    <property type="project" value="TreeGrafter"/>
</dbReference>
<accession>A0A067PM06</accession>
<feature type="domain" description="Myb-like" evidence="6">
    <location>
        <begin position="58"/>
        <end position="108"/>
    </location>
</feature>
<keyword evidence="4" id="KW-0539">Nucleus</keyword>
<feature type="region of interest" description="Disordered" evidence="5">
    <location>
        <begin position="381"/>
        <end position="499"/>
    </location>
</feature>
<keyword evidence="1" id="KW-0805">Transcription regulation</keyword>
<feature type="domain" description="Myb-like" evidence="6">
    <location>
        <begin position="12"/>
        <end position="57"/>
    </location>
</feature>
<evidence type="ECO:0000313" key="9">
    <source>
        <dbReference type="Proteomes" id="UP000027265"/>
    </source>
</evidence>
<dbReference type="InterPro" id="IPR017930">
    <property type="entry name" value="Myb_dom"/>
</dbReference>
<dbReference type="InterPro" id="IPR009057">
    <property type="entry name" value="Homeodomain-like_sf"/>
</dbReference>
<dbReference type="Proteomes" id="UP000027265">
    <property type="component" value="Unassembled WGS sequence"/>
</dbReference>
<dbReference type="Pfam" id="PF00249">
    <property type="entry name" value="Myb_DNA-binding"/>
    <property type="match status" value="1"/>
</dbReference>
<feature type="domain" description="HTH myb-type" evidence="7">
    <location>
        <begin position="113"/>
        <end position="162"/>
    </location>
</feature>
<dbReference type="Pfam" id="PF13921">
    <property type="entry name" value="Myb_DNA-bind_6"/>
    <property type="match status" value="1"/>
</dbReference>
<dbReference type="PANTHER" id="PTHR46621:SF1">
    <property type="entry name" value="SNRNA-ACTIVATING PROTEIN COMPLEX SUBUNIT 4"/>
    <property type="match status" value="1"/>
</dbReference>
<dbReference type="InterPro" id="IPR051575">
    <property type="entry name" value="Myb-like_DNA-bd"/>
</dbReference>
<dbReference type="GO" id="GO:0042795">
    <property type="term" value="P:snRNA transcription by RNA polymerase II"/>
    <property type="evidence" value="ECO:0007669"/>
    <property type="project" value="TreeGrafter"/>
</dbReference>
<dbReference type="PROSITE" id="PS50090">
    <property type="entry name" value="MYB_LIKE"/>
    <property type="match status" value="3"/>
</dbReference>
<evidence type="ECO:0000256" key="3">
    <source>
        <dbReference type="ARBA" id="ARBA00023163"/>
    </source>
</evidence>
<feature type="region of interest" description="Disordered" evidence="5">
    <location>
        <begin position="213"/>
        <end position="362"/>
    </location>
</feature>
<organism evidence="8 9">
    <name type="scientific">Jaapia argillacea MUCL 33604</name>
    <dbReference type="NCBI Taxonomy" id="933084"/>
    <lineage>
        <taxon>Eukaryota</taxon>
        <taxon>Fungi</taxon>
        <taxon>Dikarya</taxon>
        <taxon>Basidiomycota</taxon>
        <taxon>Agaricomycotina</taxon>
        <taxon>Agaricomycetes</taxon>
        <taxon>Agaricomycetidae</taxon>
        <taxon>Jaapiales</taxon>
        <taxon>Jaapiaceae</taxon>
        <taxon>Jaapia</taxon>
    </lineage>
</organism>
<feature type="compositionally biased region" description="Basic and acidic residues" evidence="5">
    <location>
        <begin position="481"/>
        <end position="491"/>
    </location>
</feature>
<feature type="compositionally biased region" description="Low complexity" evidence="5">
    <location>
        <begin position="418"/>
        <end position="429"/>
    </location>
</feature>
<feature type="compositionally biased region" description="Polar residues" evidence="5">
    <location>
        <begin position="213"/>
        <end position="223"/>
    </location>
</feature>
<feature type="domain" description="HTH myb-type" evidence="7">
    <location>
        <begin position="59"/>
        <end position="112"/>
    </location>
</feature>
<feature type="domain" description="HTH myb-type" evidence="7">
    <location>
        <begin position="11"/>
        <end position="54"/>
    </location>
</feature>
<evidence type="ECO:0000259" key="7">
    <source>
        <dbReference type="PROSITE" id="PS51294"/>
    </source>
</evidence>
<dbReference type="AlphaFoldDB" id="A0A067PM06"/>
<feature type="compositionally biased region" description="Low complexity" evidence="5">
    <location>
        <begin position="255"/>
        <end position="271"/>
    </location>
</feature>
<dbReference type="SMART" id="SM00355">
    <property type="entry name" value="ZnF_C2H2"/>
    <property type="match status" value="3"/>
</dbReference>
<feature type="compositionally biased region" description="Basic and acidic residues" evidence="5">
    <location>
        <begin position="341"/>
        <end position="358"/>
    </location>
</feature>
<keyword evidence="9" id="KW-1185">Reference proteome</keyword>
<evidence type="ECO:0000256" key="2">
    <source>
        <dbReference type="ARBA" id="ARBA00023125"/>
    </source>
</evidence>
<proteinExistence type="predicted"/>
<dbReference type="GO" id="GO:0001006">
    <property type="term" value="F:RNA polymerase III type 3 promoter sequence-specific DNA binding"/>
    <property type="evidence" value="ECO:0007669"/>
    <property type="project" value="TreeGrafter"/>
</dbReference>
<dbReference type="CDD" id="cd00167">
    <property type="entry name" value="SANT"/>
    <property type="match status" value="1"/>
</dbReference>
<evidence type="ECO:0000259" key="6">
    <source>
        <dbReference type="PROSITE" id="PS50090"/>
    </source>
</evidence>
<evidence type="ECO:0000256" key="4">
    <source>
        <dbReference type="ARBA" id="ARBA00023242"/>
    </source>
</evidence>
<keyword evidence="3" id="KW-0804">Transcription</keyword>
<name>A0A067PM06_9AGAM</name>
<evidence type="ECO:0000313" key="8">
    <source>
        <dbReference type="EMBL" id="KDQ54875.1"/>
    </source>
</evidence>
<dbReference type="GO" id="GO:0042796">
    <property type="term" value="P:snRNA transcription by RNA polymerase III"/>
    <property type="evidence" value="ECO:0007669"/>
    <property type="project" value="TreeGrafter"/>
</dbReference>
<dbReference type="InterPro" id="IPR001005">
    <property type="entry name" value="SANT/Myb"/>
</dbReference>
<feature type="domain" description="Myb-like" evidence="6">
    <location>
        <begin position="109"/>
        <end position="158"/>
    </location>
</feature>
<dbReference type="STRING" id="933084.A0A067PM06"/>
<dbReference type="PROSITE" id="PS51294">
    <property type="entry name" value="HTH_MYB"/>
    <property type="match status" value="3"/>
</dbReference>